<evidence type="ECO:0000313" key="1">
    <source>
        <dbReference type="EMBL" id="KAJ8736453.1"/>
    </source>
</evidence>
<comment type="caution">
    <text evidence="1">The sequence shown here is derived from an EMBL/GenBank/DDBJ whole genome shotgun (WGS) entry which is preliminary data.</text>
</comment>
<dbReference type="Proteomes" id="UP001231649">
    <property type="component" value="Chromosome 2"/>
</dbReference>
<keyword evidence="2" id="KW-1185">Reference proteome</keyword>
<gene>
    <name evidence="1" type="ORF">PYW08_007109</name>
</gene>
<evidence type="ECO:0000313" key="2">
    <source>
        <dbReference type="Proteomes" id="UP001231649"/>
    </source>
</evidence>
<reference evidence="1" key="1">
    <citation type="submission" date="2023-03" db="EMBL/GenBank/DDBJ databases">
        <title>Chromosome-level genomes of two armyworms, Mythimna separata and Mythimna loreyi, provide insights into the biosynthesis and reception of sex pheromones.</title>
        <authorList>
            <person name="Zhao H."/>
        </authorList>
    </citation>
    <scope>NUCLEOTIDE SEQUENCE</scope>
    <source>
        <strain evidence="1">BeijingLab</strain>
    </source>
</reference>
<name>A0ACC2R9B6_9NEOP</name>
<dbReference type="EMBL" id="CM056778">
    <property type="protein sequence ID" value="KAJ8736453.1"/>
    <property type="molecule type" value="Genomic_DNA"/>
</dbReference>
<proteinExistence type="predicted"/>
<accession>A0ACC2R9B6</accession>
<protein>
    <submittedName>
        <fullName evidence="1">Uncharacterized protein</fullName>
    </submittedName>
</protein>
<organism evidence="1 2">
    <name type="scientific">Mythimna loreyi</name>
    <dbReference type="NCBI Taxonomy" id="667449"/>
    <lineage>
        <taxon>Eukaryota</taxon>
        <taxon>Metazoa</taxon>
        <taxon>Ecdysozoa</taxon>
        <taxon>Arthropoda</taxon>
        <taxon>Hexapoda</taxon>
        <taxon>Insecta</taxon>
        <taxon>Pterygota</taxon>
        <taxon>Neoptera</taxon>
        <taxon>Endopterygota</taxon>
        <taxon>Lepidoptera</taxon>
        <taxon>Glossata</taxon>
        <taxon>Ditrysia</taxon>
        <taxon>Noctuoidea</taxon>
        <taxon>Noctuidae</taxon>
        <taxon>Noctuinae</taxon>
        <taxon>Hadenini</taxon>
        <taxon>Mythimna</taxon>
    </lineage>
</organism>
<sequence length="616" mass="70130">MDNLFVINRYRDINEDVVVDVAEQEAKHLEKLKKRIAERKSAYATKKTSDVITLKPQKPVEEPKEDIIEPTEVSGTVEETKTDNNINTIQKQDRKKAKPSHEFKVLGVNDFEKKAKVSRVLPFWLSHPFNISTSLKSSSCPVEDQDWLHSTLKATLISEGVTKLFPVQEKVIPFIIDQHKLTYPFWPHDICVSAPTGSGKTLAFVLPIIQILMNEIGCHVRALVVLPVQELAAQVAKVFKKYCMKTRLKVALLGGSIPMQQEQLNVVRYTETSGWVSEVDIIVCTAGRLVEHLQNTEGFSLKHLKFLVIDEADRIMDHIQNDWLYHVDKHIKLENELMTGRHSNLTWSSLVEQKPPPHKLLFSATLSQDPEKLEQWGLFQPKLFSAAKSNNFEDEDQIRLYATPEELTEQYVTCDAEHKPLVLYHFLAEQKWDKVLCFTNAAEAAHRLAVLLNTWGSGKFKVAELSSALDKPTRESVLKKFTQSEINVLIGTDALARGIDISDCNYVISYDPPRNIKTYIHRVGRTGRAGRIGHAVTILLLNQVNQFREIIQAGGKAELPQINIDNDVLDRLTSSYQQAMSETKRQIHAEIDTKVKKSLEIKRRLKSKPQKRKINT</sequence>